<gene>
    <name evidence="2" type="ORF">HII31_11884</name>
</gene>
<evidence type="ECO:0000313" key="2">
    <source>
        <dbReference type="EMBL" id="KAF7186787.1"/>
    </source>
</evidence>
<sequence>MHSHKQEYDFYWRLEDYFNLSGKDLKALLLKAGVKIKASASKDALITEKHRLDTGKLNYAACNEAELKKFVIDRLGAKEANGAKKSDLVAKLEAADEELEFKRFLDLPTELRDRIAVFYMGGFGRQNFVKHPTVSGQLQADYSERLRLIGLDHPTQPPLTRVNRQLRSELLPSFYKTCVFNMYFCYTYNATGPRSREVCRIHPDTKDWLQQVGGGNIKYLRNIRLSVMFANTMHTRYQDASTCFVYDLRIDAPKKRQALTSFEWGQWGRPESFYDAARARVEPALKQWVKEINIREGQAKVRFEDVEGLRQAVQSSFQDPWATGYSNVAYPQTKFEDSDEEDDE</sequence>
<name>A0A8H6RAC1_9PEZI</name>
<dbReference type="AlphaFoldDB" id="A0A8H6RAC1"/>
<feature type="region of interest" description="Disordered" evidence="1">
    <location>
        <begin position="322"/>
        <end position="344"/>
    </location>
</feature>
<comment type="caution">
    <text evidence="2">The sequence shown here is derived from an EMBL/GenBank/DDBJ whole genome shotgun (WGS) entry which is preliminary data.</text>
</comment>
<dbReference type="Proteomes" id="UP000660729">
    <property type="component" value="Unassembled WGS sequence"/>
</dbReference>
<dbReference type="OrthoDB" id="3630041at2759"/>
<evidence type="ECO:0000313" key="3">
    <source>
        <dbReference type="Proteomes" id="UP000660729"/>
    </source>
</evidence>
<dbReference type="EMBL" id="JABCIY010000246">
    <property type="protein sequence ID" value="KAF7186787.1"/>
    <property type="molecule type" value="Genomic_DNA"/>
</dbReference>
<reference evidence="2" key="1">
    <citation type="submission" date="2020-04" db="EMBL/GenBank/DDBJ databases">
        <title>Draft genome resource of the tomato pathogen Pseudocercospora fuligena.</title>
        <authorList>
            <person name="Zaccaron A."/>
        </authorList>
    </citation>
    <scope>NUCLEOTIDE SEQUENCE</scope>
    <source>
        <strain evidence="2">PF001</strain>
    </source>
</reference>
<organism evidence="2 3">
    <name type="scientific">Pseudocercospora fuligena</name>
    <dbReference type="NCBI Taxonomy" id="685502"/>
    <lineage>
        <taxon>Eukaryota</taxon>
        <taxon>Fungi</taxon>
        <taxon>Dikarya</taxon>
        <taxon>Ascomycota</taxon>
        <taxon>Pezizomycotina</taxon>
        <taxon>Dothideomycetes</taxon>
        <taxon>Dothideomycetidae</taxon>
        <taxon>Mycosphaerellales</taxon>
        <taxon>Mycosphaerellaceae</taxon>
        <taxon>Pseudocercospora</taxon>
    </lineage>
</organism>
<proteinExistence type="predicted"/>
<evidence type="ECO:0000256" key="1">
    <source>
        <dbReference type="SAM" id="MobiDB-lite"/>
    </source>
</evidence>
<protein>
    <submittedName>
        <fullName evidence="2">Uncharacterized protein</fullName>
    </submittedName>
</protein>
<keyword evidence="3" id="KW-1185">Reference proteome</keyword>
<accession>A0A8H6RAC1</accession>